<dbReference type="AlphaFoldDB" id="A0AA87ZHI9"/>
<accession>A0AA87ZHI9</accession>
<comment type="caution">
    <text evidence="1">The sequence shown here is derived from an EMBL/GenBank/DDBJ whole genome shotgun (WGS) entry which is preliminary data.</text>
</comment>
<sequence length="107" mass="12781">MAAATVAAQRLMQLSDEYHNNINNNYDDHKYHDDPRVKIDNIGITERTIWAKIEEIFGKELEEVCGDAHDHRDHRRRKKRKYRSLDSIYSRTQPIGEMKRMILKRKS</sequence>
<organism evidence="1 2">
    <name type="scientific">Ficus carica</name>
    <name type="common">Common fig</name>
    <dbReference type="NCBI Taxonomy" id="3494"/>
    <lineage>
        <taxon>Eukaryota</taxon>
        <taxon>Viridiplantae</taxon>
        <taxon>Streptophyta</taxon>
        <taxon>Embryophyta</taxon>
        <taxon>Tracheophyta</taxon>
        <taxon>Spermatophyta</taxon>
        <taxon>Magnoliopsida</taxon>
        <taxon>eudicotyledons</taxon>
        <taxon>Gunneridae</taxon>
        <taxon>Pentapetalae</taxon>
        <taxon>rosids</taxon>
        <taxon>fabids</taxon>
        <taxon>Rosales</taxon>
        <taxon>Moraceae</taxon>
        <taxon>Ficeae</taxon>
        <taxon>Ficus</taxon>
    </lineage>
</organism>
<reference evidence="1" key="1">
    <citation type="submission" date="2023-07" db="EMBL/GenBank/DDBJ databases">
        <title>draft genome sequence of fig (Ficus carica).</title>
        <authorList>
            <person name="Takahashi T."/>
            <person name="Nishimura K."/>
        </authorList>
    </citation>
    <scope>NUCLEOTIDE SEQUENCE</scope>
</reference>
<keyword evidence="2" id="KW-1185">Reference proteome</keyword>
<dbReference type="Proteomes" id="UP001187192">
    <property type="component" value="Unassembled WGS sequence"/>
</dbReference>
<proteinExistence type="predicted"/>
<protein>
    <submittedName>
        <fullName evidence="1">Uncharacterized protein</fullName>
    </submittedName>
</protein>
<name>A0AA87ZHI9_FICCA</name>
<gene>
    <name evidence="1" type="ORF">TIFTF001_004110</name>
</gene>
<dbReference type="EMBL" id="BTGU01000004">
    <property type="protein sequence ID" value="GMN33364.1"/>
    <property type="molecule type" value="Genomic_DNA"/>
</dbReference>
<evidence type="ECO:0000313" key="1">
    <source>
        <dbReference type="EMBL" id="GMN33364.1"/>
    </source>
</evidence>
<evidence type="ECO:0000313" key="2">
    <source>
        <dbReference type="Proteomes" id="UP001187192"/>
    </source>
</evidence>